<dbReference type="EMBL" id="SMTF01000003">
    <property type="protein sequence ID" value="TDK26210.1"/>
    <property type="molecule type" value="Genomic_DNA"/>
</dbReference>
<proteinExistence type="predicted"/>
<sequence length="89" mass="10399">MHPHRFCEHALEVKRGRRLFARISLNCLGYAKEYPVDIHELRLLPEENRALLQALLDYKTTHPDARIGPPYLWKLKNMASSEDSSIGNW</sequence>
<comment type="caution">
    <text evidence="1">The sequence shown here is derived from an EMBL/GenBank/DDBJ whole genome shotgun (WGS) entry which is preliminary data.</text>
</comment>
<name>A0A4R5TYC7_9GAMM</name>
<organism evidence="1 2">
    <name type="scientific">Luteimonas aestuarii</name>
    <dbReference type="NCBI Taxonomy" id="453837"/>
    <lineage>
        <taxon>Bacteria</taxon>
        <taxon>Pseudomonadati</taxon>
        <taxon>Pseudomonadota</taxon>
        <taxon>Gammaproteobacteria</taxon>
        <taxon>Lysobacterales</taxon>
        <taxon>Lysobacteraceae</taxon>
        <taxon>Luteimonas</taxon>
    </lineage>
</organism>
<protein>
    <submittedName>
        <fullName evidence="1">Uncharacterized protein</fullName>
    </submittedName>
</protein>
<evidence type="ECO:0000313" key="2">
    <source>
        <dbReference type="Proteomes" id="UP000294796"/>
    </source>
</evidence>
<evidence type="ECO:0000313" key="1">
    <source>
        <dbReference type="EMBL" id="TDK26210.1"/>
    </source>
</evidence>
<gene>
    <name evidence="1" type="ORF">E2F46_06325</name>
</gene>
<accession>A0A4R5TYC7</accession>
<keyword evidence="2" id="KW-1185">Reference proteome</keyword>
<reference evidence="1 2" key="1">
    <citation type="submission" date="2019-03" db="EMBL/GenBank/DDBJ databases">
        <title>Luteimonas zhaokaii sp.nov., isolated from the rectal contents of Plateau pika in Yushu, Qinghai Province, China.</title>
        <authorList>
            <person name="Zhang G."/>
        </authorList>
    </citation>
    <scope>NUCLEOTIDE SEQUENCE [LARGE SCALE GENOMIC DNA]</scope>
    <source>
        <strain evidence="1 2">B9</strain>
    </source>
</reference>
<dbReference type="AlphaFoldDB" id="A0A4R5TYC7"/>
<dbReference type="RefSeq" id="WP_133321243.1">
    <property type="nucleotide sequence ID" value="NZ_SMTF01000003.1"/>
</dbReference>
<dbReference type="Proteomes" id="UP000294796">
    <property type="component" value="Unassembled WGS sequence"/>
</dbReference>